<evidence type="ECO:0000313" key="1">
    <source>
        <dbReference type="EMBL" id="OMJ76067.1"/>
    </source>
</evidence>
<comment type="caution">
    <text evidence="1">The sequence shown here is derived from an EMBL/GenBank/DDBJ whole genome shotgun (WGS) entry which is preliminary data.</text>
</comment>
<protein>
    <submittedName>
        <fullName evidence="1">Uncharacterized protein</fullName>
    </submittedName>
</protein>
<dbReference type="Proteomes" id="UP000187209">
    <property type="component" value="Unassembled WGS sequence"/>
</dbReference>
<name>A0A1R2BH10_9CILI</name>
<reference evidence="1 2" key="1">
    <citation type="submission" date="2016-11" db="EMBL/GenBank/DDBJ databases">
        <title>The macronuclear genome of Stentor coeruleus: a giant cell with tiny introns.</title>
        <authorList>
            <person name="Slabodnick M."/>
            <person name="Ruby J.G."/>
            <person name="Reiff S.B."/>
            <person name="Swart E.C."/>
            <person name="Gosai S."/>
            <person name="Prabakaran S."/>
            <person name="Witkowska E."/>
            <person name="Larue G.E."/>
            <person name="Fisher S."/>
            <person name="Freeman R.M."/>
            <person name="Gunawardena J."/>
            <person name="Chu W."/>
            <person name="Stover N.A."/>
            <person name="Gregory B.D."/>
            <person name="Nowacki M."/>
            <person name="Derisi J."/>
            <person name="Roy S.W."/>
            <person name="Marshall W.F."/>
            <person name="Sood P."/>
        </authorList>
    </citation>
    <scope>NUCLEOTIDE SEQUENCE [LARGE SCALE GENOMIC DNA]</scope>
    <source>
        <strain evidence="1">WM001</strain>
    </source>
</reference>
<accession>A0A1R2BH10</accession>
<evidence type="ECO:0000313" key="2">
    <source>
        <dbReference type="Proteomes" id="UP000187209"/>
    </source>
</evidence>
<keyword evidence="2" id="KW-1185">Reference proteome</keyword>
<dbReference type="AlphaFoldDB" id="A0A1R2BH10"/>
<proteinExistence type="predicted"/>
<organism evidence="1 2">
    <name type="scientific">Stentor coeruleus</name>
    <dbReference type="NCBI Taxonomy" id="5963"/>
    <lineage>
        <taxon>Eukaryota</taxon>
        <taxon>Sar</taxon>
        <taxon>Alveolata</taxon>
        <taxon>Ciliophora</taxon>
        <taxon>Postciliodesmatophora</taxon>
        <taxon>Heterotrichea</taxon>
        <taxon>Heterotrichida</taxon>
        <taxon>Stentoridae</taxon>
        <taxon>Stentor</taxon>
    </lineage>
</organism>
<gene>
    <name evidence="1" type="ORF">SteCoe_24674</name>
</gene>
<sequence length="215" mass="24783">MTGILNILNEPYNINYQDLKTKVEEAINLTNDRITEMEQLTSLKKHIKKINLKVITTLKKLLISKEEIQMISYAYLIFFSNADKDIEVYPNKKIPQTSVLGVMQKYTTIPGKMIQICRKVIEFIHKRQIPSNCAKSSQEVLQKINEQSVMEVDRSGGMLAFYDYLRACLSYYWAYTQTSRSGMSPSPSFSDKKIYECDEDLSQSPDDTSFTQIKG</sequence>
<dbReference type="EMBL" id="MPUH01000654">
    <property type="protein sequence ID" value="OMJ76067.1"/>
    <property type="molecule type" value="Genomic_DNA"/>
</dbReference>